<feature type="transmembrane region" description="Helical" evidence="7">
    <location>
        <begin position="46"/>
        <end position="71"/>
    </location>
</feature>
<evidence type="ECO:0000256" key="7">
    <source>
        <dbReference type="RuleBase" id="RU910716"/>
    </source>
</evidence>
<accession>A0A7M7JRC8</accession>
<dbReference type="OMA" id="CTIGSRA"/>
<dbReference type="InParanoid" id="A0A7M7JRC8"/>
<evidence type="ECO:0000256" key="3">
    <source>
        <dbReference type="ARBA" id="ARBA00022475"/>
    </source>
</evidence>
<reference evidence="9" key="1">
    <citation type="submission" date="2021-01" db="UniProtKB">
        <authorList>
            <consortium name="EnsemblMetazoa"/>
        </authorList>
    </citation>
    <scope>IDENTIFICATION</scope>
</reference>
<keyword evidence="10" id="KW-1185">Reference proteome</keyword>
<dbReference type="EnsemblMetazoa" id="XM_022794277">
    <property type="protein sequence ID" value="XP_022650012"/>
    <property type="gene ID" value="LOC111245655"/>
</dbReference>
<dbReference type="AlphaFoldDB" id="A0A7M7JRC8"/>
<dbReference type="GeneID" id="111245655"/>
<evidence type="ECO:0000256" key="8">
    <source>
        <dbReference type="SAM" id="MobiDB-lite"/>
    </source>
</evidence>
<feature type="compositionally biased region" description="Polar residues" evidence="8">
    <location>
        <begin position="619"/>
        <end position="630"/>
    </location>
</feature>
<dbReference type="PANTHER" id="PTHR16024">
    <property type="entry name" value="XK-RELATED PROTEIN"/>
    <property type="match status" value="1"/>
</dbReference>
<evidence type="ECO:0000256" key="1">
    <source>
        <dbReference type="ARBA" id="ARBA00004651"/>
    </source>
</evidence>
<dbReference type="KEGG" id="vde:111245655"/>
<feature type="transmembrane region" description="Helical" evidence="7">
    <location>
        <begin position="227"/>
        <end position="248"/>
    </location>
</feature>
<feature type="transmembrane region" description="Helical" evidence="7">
    <location>
        <begin position="133"/>
        <end position="154"/>
    </location>
</feature>
<feature type="transmembrane region" description="Helical" evidence="7">
    <location>
        <begin position="324"/>
        <end position="343"/>
    </location>
</feature>
<dbReference type="InterPro" id="IPR018629">
    <property type="entry name" value="XK-rel"/>
</dbReference>
<feature type="compositionally biased region" description="Basic residues" evidence="8">
    <location>
        <begin position="608"/>
        <end position="617"/>
    </location>
</feature>
<dbReference type="RefSeq" id="XP_022650012.1">
    <property type="nucleotide sequence ID" value="XM_022794277.1"/>
</dbReference>
<feature type="compositionally biased region" description="Gly residues" evidence="8">
    <location>
        <begin position="598"/>
        <end position="607"/>
    </location>
</feature>
<feature type="transmembrane region" description="Helical" evidence="7">
    <location>
        <begin position="17"/>
        <end position="39"/>
    </location>
</feature>
<sequence>MKFHTTNDAELLPICDILFVISSLLIYFCDVLFSLLFAYALFLQDLVLWPCVILTLVLLSSVLCQGFSFKWHVRSRRQYLRDNPTPHAEPLWLTHTIVFVHCLQLGVLWRYLRLFIPVELGSVKEQVRDLCMLRMLHAFVQSTPLLLIQLQLLFSKSLDDITDLDRVAASLALVSVCWALASFGKNVRRKNMDRLVLTWLGIVCQFFWRLGTVSARVTALSLYAALYSHWVLLLLLLHWLTVFLWLLAPNNLFKDEDTPVPTRLYHCGVVACVYTLDYINLQQNASKLKLVAFYAVMLLENLLLVLLWCVVYKDSKVVWFESHAILVVWAGFLLGIMFMLLYYKCFHINVLKQIYVEGTSELPRSHNQTVAKLSKSTSSETNGVFNCVLNRGISRKKKKPSTFVPPPNVSFQPGVKMSQPFWKRLSLSRMSDCDSVSISAEHIKSKLEQKHKKQLLELQKIQEELRSGRIDALGISTPMPPQLRVEPPRIKRSPLWKGKPIPADINYNGCHPGLLVHPPISSPPQYVAVEPSSVQAFALSGNRQVRGAGTTVAAHHHHYHHVSPYGAAESMDGDNDTSDTERIPPDALYRDQLRSSGLAGGGGGGFRGRTRQSRARLKFSSQHLTPHTQL</sequence>
<name>A0A7M7JRC8_VARDE</name>
<evidence type="ECO:0000256" key="6">
    <source>
        <dbReference type="ARBA" id="ARBA00023136"/>
    </source>
</evidence>
<comment type="subcellular location">
    <subcellularLocation>
        <location evidence="1">Cell membrane</location>
        <topology evidence="1">Multi-pass membrane protein</topology>
    </subcellularLocation>
    <subcellularLocation>
        <location evidence="7">Membrane</location>
        <topology evidence="7">Multi-pass membrane protein</topology>
    </subcellularLocation>
</comment>
<dbReference type="Proteomes" id="UP000594260">
    <property type="component" value="Unplaced"/>
</dbReference>
<feature type="region of interest" description="Disordered" evidence="8">
    <location>
        <begin position="564"/>
        <end position="630"/>
    </location>
</feature>
<feature type="compositionally biased region" description="Basic and acidic residues" evidence="8">
    <location>
        <begin position="579"/>
        <end position="593"/>
    </location>
</feature>
<keyword evidence="5 7" id="KW-1133">Transmembrane helix</keyword>
<dbReference type="InterPro" id="IPR050895">
    <property type="entry name" value="XK-related_scramblase"/>
</dbReference>
<protein>
    <recommendedName>
        <fullName evidence="7">XK-related protein</fullName>
    </recommendedName>
</protein>
<evidence type="ECO:0000256" key="5">
    <source>
        <dbReference type="ARBA" id="ARBA00022989"/>
    </source>
</evidence>
<dbReference type="PANTHER" id="PTHR16024:SF4">
    <property type="entry name" value="XK-RELATED PROTEIN"/>
    <property type="match status" value="1"/>
</dbReference>
<evidence type="ECO:0000313" key="9">
    <source>
        <dbReference type="EnsemblMetazoa" id="XP_022650012"/>
    </source>
</evidence>
<dbReference type="OrthoDB" id="6356248at2759"/>
<keyword evidence="4 7" id="KW-0812">Transmembrane</keyword>
<keyword evidence="6 7" id="KW-0472">Membrane</keyword>
<evidence type="ECO:0000256" key="4">
    <source>
        <dbReference type="ARBA" id="ARBA00022692"/>
    </source>
</evidence>
<feature type="transmembrane region" description="Helical" evidence="7">
    <location>
        <begin position="166"/>
        <end position="183"/>
    </location>
</feature>
<evidence type="ECO:0000256" key="2">
    <source>
        <dbReference type="ARBA" id="ARBA00008789"/>
    </source>
</evidence>
<keyword evidence="3" id="KW-1003">Cell membrane</keyword>
<proteinExistence type="inferred from homology"/>
<comment type="similarity">
    <text evidence="2 7">Belongs to the XK family.</text>
</comment>
<evidence type="ECO:0000313" key="10">
    <source>
        <dbReference type="Proteomes" id="UP000594260"/>
    </source>
</evidence>
<dbReference type="Pfam" id="PF09815">
    <property type="entry name" value="XK-related"/>
    <property type="match status" value="1"/>
</dbReference>
<dbReference type="GO" id="GO:0005886">
    <property type="term" value="C:plasma membrane"/>
    <property type="evidence" value="ECO:0007669"/>
    <property type="project" value="UniProtKB-SubCell"/>
</dbReference>
<feature type="transmembrane region" description="Helical" evidence="7">
    <location>
        <begin position="291"/>
        <end position="312"/>
    </location>
</feature>
<organism evidence="9 10">
    <name type="scientific">Varroa destructor</name>
    <name type="common">Honeybee mite</name>
    <dbReference type="NCBI Taxonomy" id="109461"/>
    <lineage>
        <taxon>Eukaryota</taxon>
        <taxon>Metazoa</taxon>
        <taxon>Ecdysozoa</taxon>
        <taxon>Arthropoda</taxon>
        <taxon>Chelicerata</taxon>
        <taxon>Arachnida</taxon>
        <taxon>Acari</taxon>
        <taxon>Parasitiformes</taxon>
        <taxon>Mesostigmata</taxon>
        <taxon>Gamasina</taxon>
        <taxon>Dermanyssoidea</taxon>
        <taxon>Varroidae</taxon>
        <taxon>Varroa</taxon>
    </lineage>
</organism>